<dbReference type="Gene3D" id="3.10.310.70">
    <property type="match status" value="1"/>
</dbReference>
<dbReference type="Gene3D" id="2.30.40.10">
    <property type="entry name" value="Urease, subunit C, domain 1"/>
    <property type="match status" value="1"/>
</dbReference>
<dbReference type="GeneID" id="78086763"/>
<dbReference type="RefSeq" id="WP_016360866.1">
    <property type="nucleotide sequence ID" value="NZ_KE150239.1"/>
</dbReference>
<keyword evidence="3" id="KW-1185">Reference proteome</keyword>
<evidence type="ECO:0000313" key="2">
    <source>
        <dbReference type="EMBL" id="EFV45691.2"/>
    </source>
</evidence>
<comment type="caution">
    <text evidence="2">The sequence shown here is derived from an EMBL/GenBank/DDBJ whole genome shotgun (WGS) entry which is preliminary data.</text>
</comment>
<dbReference type="PANTHER" id="PTHR22642:SF2">
    <property type="entry name" value="PROTEIN LONG AFTER FAR-RED 3"/>
    <property type="match status" value="1"/>
</dbReference>
<reference evidence="2 3" key="2">
    <citation type="submission" date="2013-04" db="EMBL/GenBank/DDBJ databases">
        <title>The Genome Sequence of Bilophila wadsworthia 3_1_6.</title>
        <authorList>
            <consortium name="The Broad Institute Genomics Platform"/>
            <person name="Earl A."/>
            <person name="Ward D."/>
            <person name="Feldgarden M."/>
            <person name="Gevers D."/>
            <person name="Sibley C."/>
            <person name="Strauss J."/>
            <person name="Allen-Vercoe E."/>
            <person name="Walker B."/>
            <person name="Young S."/>
            <person name="Zeng Q."/>
            <person name="Gargeya S."/>
            <person name="Fitzgerald M."/>
            <person name="Haas B."/>
            <person name="Abouelleil A."/>
            <person name="Allen A.W."/>
            <person name="Alvarado L."/>
            <person name="Arachchi H.M."/>
            <person name="Berlin A.M."/>
            <person name="Chapman S.B."/>
            <person name="Gainer-Dewar J."/>
            <person name="Goldberg J."/>
            <person name="Griggs A."/>
            <person name="Gujja S."/>
            <person name="Hansen M."/>
            <person name="Howarth C."/>
            <person name="Imamovic A."/>
            <person name="Ireland A."/>
            <person name="Larimer J."/>
            <person name="McCowan C."/>
            <person name="Murphy C."/>
            <person name="Pearson M."/>
            <person name="Poon T.W."/>
            <person name="Priest M."/>
            <person name="Roberts A."/>
            <person name="Saif S."/>
            <person name="Shea T."/>
            <person name="Sisk P."/>
            <person name="Sykes S."/>
            <person name="Wortman J."/>
            <person name="Nusbaum C."/>
            <person name="Birren B."/>
        </authorList>
    </citation>
    <scope>NUCLEOTIDE SEQUENCE [LARGE SCALE GENOMIC DNA]</scope>
    <source>
        <strain evidence="2 3">3_1_6</strain>
    </source>
</reference>
<dbReference type="InterPro" id="IPR032466">
    <property type="entry name" value="Metal_Hydrolase"/>
</dbReference>
<dbReference type="EMBL" id="ADCP02000002">
    <property type="protein sequence ID" value="EFV45691.2"/>
    <property type="molecule type" value="Genomic_DNA"/>
</dbReference>
<dbReference type="eggNOG" id="COG1574">
    <property type="taxonomic scope" value="Bacteria"/>
</dbReference>
<reference evidence="2 3" key="1">
    <citation type="submission" date="2010-10" db="EMBL/GenBank/DDBJ databases">
        <authorList>
            <consortium name="The Broad Institute Genome Sequencing Platform"/>
            <person name="Ward D."/>
            <person name="Earl A."/>
            <person name="Feldgarden M."/>
            <person name="Young S.K."/>
            <person name="Gargeya S."/>
            <person name="Zeng Q."/>
            <person name="Alvarado L."/>
            <person name="Berlin A."/>
            <person name="Bochicchio J."/>
            <person name="Chapman S.B."/>
            <person name="Chen Z."/>
            <person name="Freedman E."/>
            <person name="Gellesch M."/>
            <person name="Goldberg J."/>
            <person name="Griggs A."/>
            <person name="Gujja S."/>
            <person name="Heilman E."/>
            <person name="Heiman D."/>
            <person name="Howarth C."/>
            <person name="Mehta T."/>
            <person name="Neiman D."/>
            <person name="Pearson M."/>
            <person name="Roberts A."/>
            <person name="Saif S."/>
            <person name="Shea T."/>
            <person name="Shenoy N."/>
            <person name="Sisk P."/>
            <person name="Stolte C."/>
            <person name="Sykes S."/>
            <person name="White J."/>
            <person name="Yandava C."/>
            <person name="Allen-Vercoe E."/>
            <person name="Sibley C."/>
            <person name="Ambrose C.E."/>
            <person name="Strauss J."/>
            <person name="Daigneault M."/>
            <person name="Haas B."/>
            <person name="Nusbaum C."/>
            <person name="Birren B."/>
        </authorList>
    </citation>
    <scope>NUCLEOTIDE SEQUENCE [LARGE SCALE GENOMIC DNA]</scope>
    <source>
        <strain evidence="2 3">3_1_6</strain>
    </source>
</reference>
<evidence type="ECO:0000313" key="3">
    <source>
        <dbReference type="Proteomes" id="UP000006034"/>
    </source>
</evidence>
<dbReference type="HOGENOM" id="CLU_009942_2_0_7"/>
<dbReference type="SUPFAM" id="SSF51556">
    <property type="entry name" value="Metallo-dependent hydrolases"/>
    <property type="match status" value="1"/>
</dbReference>
<name>E5Y2V1_BILW3</name>
<accession>E5Y2V1</accession>
<dbReference type="Gene3D" id="3.20.20.140">
    <property type="entry name" value="Metal-dependent hydrolases"/>
    <property type="match status" value="1"/>
</dbReference>
<dbReference type="InterPro" id="IPR013108">
    <property type="entry name" value="Amidohydro_3"/>
</dbReference>
<dbReference type="AlphaFoldDB" id="E5Y2V1"/>
<evidence type="ECO:0000259" key="1">
    <source>
        <dbReference type="Pfam" id="PF07969"/>
    </source>
</evidence>
<dbReference type="CDD" id="cd01300">
    <property type="entry name" value="YtcJ_like"/>
    <property type="match status" value="1"/>
</dbReference>
<dbReference type="SUPFAM" id="SSF51338">
    <property type="entry name" value="Composite domain of metallo-dependent hydrolases"/>
    <property type="match status" value="1"/>
</dbReference>
<proteinExistence type="predicted"/>
<sequence length="537" mass="58229">MQYASVLLFNAVVLTLDGNDAVASALALDGDRILAVGDRDGLDPLIGPDTECRDMGGAAVLPGFYDAHGHILMTAQGRGRVNLNSPPLGTCRTLGDILAAIRARAAETPEGEWVLACGLDDTLLTEKRFPSRWELDEAAPHNPVFAQHISGHLCALNSAALKLAGIDRHTPDPAGGIIRRDADGEPDGVLEESPVYETIMPLLPTQTREQRIDDLAATTRDYAARGITTAVDAALFSYDDAELLRTVQEQGRLAVRVHVNPFTSLDPDDPRLAFDGKDVTIGGVKLLADGSLQGYTGYLTKPYHTPYQGDPEWRGYPTHSRENLFALIEAAHGRGQFLIHTNGDAATDDALDALEAAQAKHPRKDCRHILIHAQTIREEQLDRLGAAGYTPSFFTAHVYYWGDRHRDLFLGPERAARMDPMRSALDRGLVITAHCDSPIVPADPLLSIWASVNRLTSSGQVLGPDQRISVLEALRAHTFNPAWQNFQENDKGSIEPGKLADLVVLDANPLEVDPAALRNIGILETIVGGKTVYSARA</sequence>
<dbReference type="OrthoDB" id="5485695at2"/>
<feature type="domain" description="Amidohydrolase 3" evidence="1">
    <location>
        <begin position="54"/>
        <end position="533"/>
    </location>
</feature>
<gene>
    <name evidence="2" type="ORF">HMPREF0179_00465</name>
</gene>
<dbReference type="InterPro" id="IPR033932">
    <property type="entry name" value="YtcJ-like"/>
</dbReference>
<organism evidence="2 3">
    <name type="scientific">Bilophila wadsworthia (strain 3_1_6)</name>
    <dbReference type="NCBI Taxonomy" id="563192"/>
    <lineage>
        <taxon>Bacteria</taxon>
        <taxon>Pseudomonadati</taxon>
        <taxon>Thermodesulfobacteriota</taxon>
        <taxon>Desulfovibrionia</taxon>
        <taxon>Desulfovibrionales</taxon>
        <taxon>Desulfovibrionaceae</taxon>
        <taxon>Bilophila</taxon>
    </lineage>
</organism>
<protein>
    <recommendedName>
        <fullName evidence="1">Amidohydrolase 3 domain-containing protein</fullName>
    </recommendedName>
</protein>
<dbReference type="STRING" id="563192.HMPREF0179_00465"/>
<dbReference type="PANTHER" id="PTHR22642">
    <property type="entry name" value="IMIDAZOLONEPROPIONASE"/>
    <property type="match status" value="1"/>
</dbReference>
<dbReference type="InterPro" id="IPR011059">
    <property type="entry name" value="Metal-dep_hydrolase_composite"/>
</dbReference>
<dbReference type="GO" id="GO:0016810">
    <property type="term" value="F:hydrolase activity, acting on carbon-nitrogen (but not peptide) bonds"/>
    <property type="evidence" value="ECO:0007669"/>
    <property type="project" value="InterPro"/>
</dbReference>
<dbReference type="Proteomes" id="UP000006034">
    <property type="component" value="Unassembled WGS sequence"/>
</dbReference>
<dbReference type="Pfam" id="PF07969">
    <property type="entry name" value="Amidohydro_3"/>
    <property type="match status" value="1"/>
</dbReference>